<feature type="transmembrane region" description="Helical" evidence="6">
    <location>
        <begin position="163"/>
        <end position="188"/>
    </location>
</feature>
<feature type="transmembrane region" description="Helical" evidence="6">
    <location>
        <begin position="602"/>
        <end position="622"/>
    </location>
</feature>
<feature type="transmembrane region" description="Helical" evidence="6">
    <location>
        <begin position="508"/>
        <end position="528"/>
    </location>
</feature>
<feature type="domain" description="Major facilitator superfamily (MFS) profile" evidence="7">
    <location>
        <begin position="165"/>
        <end position="703"/>
    </location>
</feature>
<keyword evidence="4 6" id="KW-0472">Membrane</keyword>
<dbReference type="AlphaFoldDB" id="A0A4P7MSR0"/>
<dbReference type="Pfam" id="PF07690">
    <property type="entry name" value="MFS_1"/>
    <property type="match status" value="1"/>
</dbReference>
<feature type="transmembrane region" description="Helical" evidence="6">
    <location>
        <begin position="677"/>
        <end position="697"/>
    </location>
</feature>
<evidence type="ECO:0000313" key="8">
    <source>
        <dbReference type="EMBL" id="QBZ53327.1"/>
    </source>
</evidence>
<dbReference type="GO" id="GO:0005886">
    <property type="term" value="C:plasma membrane"/>
    <property type="evidence" value="ECO:0007669"/>
    <property type="project" value="TreeGrafter"/>
</dbReference>
<feature type="transmembrane region" description="Helical" evidence="6">
    <location>
        <begin position="318"/>
        <end position="338"/>
    </location>
</feature>
<evidence type="ECO:0000256" key="6">
    <source>
        <dbReference type="SAM" id="Phobius"/>
    </source>
</evidence>
<feature type="compositionally biased region" description="Basic and acidic residues" evidence="5">
    <location>
        <begin position="704"/>
        <end position="723"/>
    </location>
</feature>
<dbReference type="CDD" id="cd17502">
    <property type="entry name" value="MFS_Azr1_MDR_like"/>
    <property type="match status" value="1"/>
</dbReference>
<feature type="transmembrane region" description="Helical" evidence="6">
    <location>
        <begin position="563"/>
        <end position="582"/>
    </location>
</feature>
<evidence type="ECO:0000256" key="5">
    <source>
        <dbReference type="SAM" id="MobiDB-lite"/>
    </source>
</evidence>
<comment type="subcellular location">
    <subcellularLocation>
        <location evidence="1">Membrane</location>
        <topology evidence="1">Multi-pass membrane protein</topology>
    </subcellularLocation>
</comment>
<dbReference type="GO" id="GO:0022857">
    <property type="term" value="F:transmembrane transporter activity"/>
    <property type="evidence" value="ECO:0007669"/>
    <property type="project" value="InterPro"/>
</dbReference>
<gene>
    <name evidence="8" type="ORF">PoMZ_09004</name>
</gene>
<feature type="transmembrane region" description="Helical" evidence="6">
    <location>
        <begin position="534"/>
        <end position="556"/>
    </location>
</feature>
<keyword evidence="2 6" id="KW-0812">Transmembrane</keyword>
<feature type="transmembrane region" description="Helical" evidence="6">
    <location>
        <begin position="404"/>
        <end position="423"/>
    </location>
</feature>
<keyword evidence="3 6" id="KW-1133">Transmembrane helix</keyword>
<feature type="transmembrane region" description="Helical" evidence="6">
    <location>
        <begin position="474"/>
        <end position="496"/>
    </location>
</feature>
<accession>A0A4P7MSR0</accession>
<dbReference type="EMBL" id="CP034204">
    <property type="protein sequence ID" value="QBZ53327.1"/>
    <property type="molecule type" value="Genomic_DNA"/>
</dbReference>
<protein>
    <recommendedName>
        <fullName evidence="7">Major facilitator superfamily (MFS) profile domain-containing protein</fullName>
    </recommendedName>
</protein>
<evidence type="ECO:0000259" key="7">
    <source>
        <dbReference type="PROSITE" id="PS50850"/>
    </source>
</evidence>
<feature type="region of interest" description="Disordered" evidence="5">
    <location>
        <begin position="704"/>
        <end position="750"/>
    </location>
</feature>
<reference evidence="8 9" key="1">
    <citation type="journal article" date="2019" name="Mol. Biol. Evol.">
        <title>Blast fungal genomes show frequent chromosomal changes, gene gains and losses, and effector gene turnover.</title>
        <authorList>
            <person name="Gomez Luciano L.B."/>
            <person name="Jason Tsai I."/>
            <person name="Chuma I."/>
            <person name="Tosa Y."/>
            <person name="Chen Y.H."/>
            <person name="Li J.Y."/>
            <person name="Li M.Y."/>
            <person name="Jade Lu M.Y."/>
            <person name="Nakayashiki H."/>
            <person name="Li W.H."/>
        </authorList>
    </citation>
    <scope>NUCLEOTIDE SEQUENCE [LARGE SCALE GENOMIC DNA]</scope>
    <source>
        <strain evidence="8">MZ5-1-6</strain>
    </source>
</reference>
<dbReference type="PANTHER" id="PTHR23501">
    <property type="entry name" value="MAJOR FACILITATOR SUPERFAMILY"/>
    <property type="match status" value="1"/>
</dbReference>
<dbReference type="Proteomes" id="UP000294847">
    <property type="component" value="Chromosome 1"/>
</dbReference>
<name>A0A4P7MSR0_PYROR</name>
<evidence type="ECO:0000256" key="2">
    <source>
        <dbReference type="ARBA" id="ARBA00022692"/>
    </source>
</evidence>
<dbReference type="Gene3D" id="1.20.1720.10">
    <property type="entry name" value="Multidrug resistance protein D"/>
    <property type="match status" value="1"/>
</dbReference>
<feature type="transmembrane region" description="Helical" evidence="6">
    <location>
        <begin position="200"/>
        <end position="223"/>
    </location>
</feature>
<feature type="transmembrane region" description="Helical" evidence="6">
    <location>
        <begin position="286"/>
        <end position="306"/>
    </location>
</feature>
<evidence type="ECO:0000256" key="1">
    <source>
        <dbReference type="ARBA" id="ARBA00004141"/>
    </source>
</evidence>
<organism evidence="8 9">
    <name type="scientific">Pyricularia oryzae</name>
    <name type="common">Rice blast fungus</name>
    <name type="synonym">Magnaporthe oryzae</name>
    <dbReference type="NCBI Taxonomy" id="318829"/>
    <lineage>
        <taxon>Eukaryota</taxon>
        <taxon>Fungi</taxon>
        <taxon>Dikarya</taxon>
        <taxon>Ascomycota</taxon>
        <taxon>Pezizomycotina</taxon>
        <taxon>Sordariomycetes</taxon>
        <taxon>Sordariomycetidae</taxon>
        <taxon>Magnaporthales</taxon>
        <taxon>Pyriculariaceae</taxon>
        <taxon>Pyricularia</taxon>
    </lineage>
</organism>
<dbReference type="PROSITE" id="PS50850">
    <property type="entry name" value="MFS"/>
    <property type="match status" value="1"/>
</dbReference>
<dbReference type="SUPFAM" id="SSF103473">
    <property type="entry name" value="MFS general substrate transporter"/>
    <property type="match status" value="1"/>
</dbReference>
<dbReference type="Gene3D" id="1.20.1250.20">
    <property type="entry name" value="MFS general substrate transporter like domains"/>
    <property type="match status" value="1"/>
</dbReference>
<evidence type="ECO:0000256" key="3">
    <source>
        <dbReference type="ARBA" id="ARBA00022989"/>
    </source>
</evidence>
<sequence>MAAPFQPPPPVRSKDYRISYVVPDNDERRMSVASTSSTASTAYATTTMSDSLTDSHVHDGKYWKDIGEVPASNRQRREAMNVDRQSILTNLNFEQQMARLTKEFVPPYLGFARMRPMSRMPEGLPALEDAANKQDAASKEVANIEPEQGPDAGITYPSSGRAVVISIALALAVFLVALDINIVATAAPSIAAELKSLKDLGWYGSAYLAATAAFSFVYGRLYTFARPKIVFPFAVGIFGLGSLIAGLAQSSPVLILGRTIQGLGTSGILSGALIIAAKIMPPKQRSILTGIIGAMEGTAMVLGPLLGGTFADKLSWRWCFYINVPSSAAISIAVLILLELPGDTSGGPGSDLQKMLQNEKTITNAASNVFAEPNKPLDHSNRLRARFALLSTSTKDKIMLLDPLGTLILLGAVVSILVGLQDIGHTVSQGGQNTSIVFVLGAVLFVNFAFLQYLRKEAAMIPPRLIKIRTVWAGFWFFSCTAAGLEAITYFLPLWYQKVQNITAEQSGVKMLAMLLSIIVMLLLGGVILNLVGYYTPMMVVSCILMIVGASLLAALERNTDMIHVAVASGIFGAGVGTGFQMPLIAVQTVLDPVDMPIGTNIVVFGQMLGGALMLSVAEASFSTTLNIQFKKLGPIGDEVMERLDSVRFIKDIRLPEGSDVTVDQILDIYNKAIRSALNVGIIFAALSLFGALLMPLRSVNKSTEDYEKEREEKRLNKIEKKQNTPAEKVGKGRKSASQDGGKWWRRLIN</sequence>
<dbReference type="InterPro" id="IPR011701">
    <property type="entry name" value="MFS"/>
</dbReference>
<dbReference type="InterPro" id="IPR020846">
    <property type="entry name" value="MFS_dom"/>
</dbReference>
<feature type="transmembrane region" description="Helical" evidence="6">
    <location>
        <begin position="229"/>
        <end position="248"/>
    </location>
</feature>
<evidence type="ECO:0000256" key="4">
    <source>
        <dbReference type="ARBA" id="ARBA00023136"/>
    </source>
</evidence>
<evidence type="ECO:0000313" key="9">
    <source>
        <dbReference type="Proteomes" id="UP000294847"/>
    </source>
</evidence>
<feature type="transmembrane region" description="Helical" evidence="6">
    <location>
        <begin position="435"/>
        <end position="454"/>
    </location>
</feature>
<dbReference type="PANTHER" id="PTHR23501:SF199">
    <property type="entry name" value="MFS EFFLUX TRANSPORTER INPD-RELATED"/>
    <property type="match status" value="1"/>
</dbReference>
<proteinExistence type="predicted"/>
<dbReference type="InterPro" id="IPR036259">
    <property type="entry name" value="MFS_trans_sf"/>
</dbReference>